<dbReference type="Proteomes" id="UP000504618">
    <property type="component" value="Unplaced"/>
</dbReference>
<organism evidence="2 3">
    <name type="scientific">Temnothorax curvispinosus</name>
    <dbReference type="NCBI Taxonomy" id="300111"/>
    <lineage>
        <taxon>Eukaryota</taxon>
        <taxon>Metazoa</taxon>
        <taxon>Ecdysozoa</taxon>
        <taxon>Arthropoda</taxon>
        <taxon>Hexapoda</taxon>
        <taxon>Insecta</taxon>
        <taxon>Pterygota</taxon>
        <taxon>Neoptera</taxon>
        <taxon>Endopterygota</taxon>
        <taxon>Hymenoptera</taxon>
        <taxon>Apocrita</taxon>
        <taxon>Aculeata</taxon>
        <taxon>Formicoidea</taxon>
        <taxon>Formicidae</taxon>
        <taxon>Myrmicinae</taxon>
        <taxon>Temnothorax</taxon>
    </lineage>
</organism>
<proteinExistence type="predicted"/>
<dbReference type="InterPro" id="IPR043128">
    <property type="entry name" value="Rev_trsase/Diguanyl_cyclase"/>
</dbReference>
<dbReference type="InterPro" id="IPR043502">
    <property type="entry name" value="DNA/RNA_pol_sf"/>
</dbReference>
<evidence type="ECO:0000313" key="3">
    <source>
        <dbReference type="RefSeq" id="XP_024891008.1"/>
    </source>
</evidence>
<dbReference type="InterPro" id="IPR050951">
    <property type="entry name" value="Retrovirus_Pol_polyprotein"/>
</dbReference>
<reference evidence="3" key="1">
    <citation type="submission" date="2025-08" db="UniProtKB">
        <authorList>
            <consortium name="RefSeq"/>
        </authorList>
    </citation>
    <scope>IDENTIFICATION</scope>
    <source>
        <tissue evidence="3">Whole body</tissue>
    </source>
</reference>
<dbReference type="GeneID" id="112466893"/>
<accession>A0A6J1R9U6</accession>
<keyword evidence="2" id="KW-1185">Reference proteome</keyword>
<dbReference type="InterPro" id="IPR021109">
    <property type="entry name" value="Peptidase_aspartic_dom_sf"/>
</dbReference>
<dbReference type="OrthoDB" id="7555198at2759"/>
<protein>
    <submittedName>
        <fullName evidence="3">Uncharacterized protein K02A2.6-like</fullName>
    </submittedName>
</protein>
<dbReference type="Gene3D" id="2.40.70.10">
    <property type="entry name" value="Acid Proteases"/>
    <property type="match status" value="1"/>
</dbReference>
<name>A0A6J1R9U6_9HYME</name>
<dbReference type="GO" id="GO:0071897">
    <property type="term" value="P:DNA biosynthetic process"/>
    <property type="evidence" value="ECO:0007669"/>
    <property type="project" value="UniProtKB-ARBA"/>
</dbReference>
<sequence length="318" mass="35389">MKALLIQDQSVQFKLDTGSDVNCIPIGLIKRLNIPIDSSGSFTVTDYNSNAIKVYGEASIACIDPDRKSSHVASFLVVDNKCEPLLGLESCISFNLIQRLNAVNALYNLPSDVETFVQENKDIFEGLGRFPGTCSIILKDGATPSLHYKKRVPLSLIDRLKAQLSSMTEQGIISAVDYPTDWVNNMQIVEKPDGSLRICLDPKPLNMCIKREHFLIPTAEDIVSQLSGKHIFTVLDLSNGFWQMELDRKSSDLTTFMTPFGRFRWNRVPFGLNSAPEMFQKKMIQIFGDIPGVKIYFDDIAISGSDLVEHDCTLAATG</sequence>
<gene>
    <name evidence="3" type="primary">LOC112466893</name>
</gene>
<evidence type="ECO:0000259" key="1">
    <source>
        <dbReference type="Pfam" id="PF00078"/>
    </source>
</evidence>
<dbReference type="SUPFAM" id="SSF56672">
    <property type="entry name" value="DNA/RNA polymerases"/>
    <property type="match status" value="1"/>
</dbReference>
<dbReference type="InterPro" id="IPR000477">
    <property type="entry name" value="RT_dom"/>
</dbReference>
<dbReference type="PANTHER" id="PTHR37984:SF8">
    <property type="entry name" value="CCHC-TYPE DOMAIN-CONTAINING PROTEIN"/>
    <property type="match status" value="1"/>
</dbReference>
<dbReference type="RefSeq" id="XP_024891008.1">
    <property type="nucleotide sequence ID" value="XM_025035240.1"/>
</dbReference>
<dbReference type="CDD" id="cd01647">
    <property type="entry name" value="RT_LTR"/>
    <property type="match status" value="1"/>
</dbReference>
<feature type="domain" description="Reverse transcriptase" evidence="1">
    <location>
        <begin position="189"/>
        <end position="315"/>
    </location>
</feature>
<dbReference type="PANTHER" id="PTHR37984">
    <property type="entry name" value="PROTEIN CBG26694"/>
    <property type="match status" value="1"/>
</dbReference>
<dbReference type="Gene3D" id="3.30.70.270">
    <property type="match status" value="1"/>
</dbReference>
<dbReference type="Pfam" id="PF00078">
    <property type="entry name" value="RVT_1"/>
    <property type="match status" value="1"/>
</dbReference>
<dbReference type="Gene3D" id="3.10.10.10">
    <property type="entry name" value="HIV Type 1 Reverse Transcriptase, subunit A, domain 1"/>
    <property type="match status" value="1"/>
</dbReference>
<dbReference type="AlphaFoldDB" id="A0A6J1R9U6"/>
<dbReference type="SUPFAM" id="SSF50630">
    <property type="entry name" value="Acid proteases"/>
    <property type="match status" value="1"/>
</dbReference>
<evidence type="ECO:0000313" key="2">
    <source>
        <dbReference type="Proteomes" id="UP000504618"/>
    </source>
</evidence>